<dbReference type="RefSeq" id="WP_106180980.1">
    <property type="nucleotide sequence ID" value="NZ_PVNH01000010.1"/>
</dbReference>
<protein>
    <submittedName>
        <fullName evidence="2">Uncharacterized protein</fullName>
    </submittedName>
</protein>
<name>A0A2T0LP66_9PSEU</name>
<dbReference type="AlphaFoldDB" id="A0A2T0LP66"/>
<evidence type="ECO:0000313" key="3">
    <source>
        <dbReference type="Proteomes" id="UP000238362"/>
    </source>
</evidence>
<dbReference type="OrthoDB" id="3693162at2"/>
<comment type="caution">
    <text evidence="2">The sequence shown here is derived from an EMBL/GenBank/DDBJ whole genome shotgun (WGS) entry which is preliminary data.</text>
</comment>
<evidence type="ECO:0000313" key="2">
    <source>
        <dbReference type="EMBL" id="PRX45037.1"/>
    </source>
</evidence>
<reference evidence="2 3" key="1">
    <citation type="submission" date="2018-03" db="EMBL/GenBank/DDBJ databases">
        <title>Genomic Encyclopedia of Type Strains, Phase III (KMG-III): the genomes of soil and plant-associated and newly described type strains.</title>
        <authorList>
            <person name="Whitman W."/>
        </authorList>
    </citation>
    <scope>NUCLEOTIDE SEQUENCE [LARGE SCALE GENOMIC DNA]</scope>
    <source>
        <strain evidence="2 3">CGMCC 4.7125</strain>
    </source>
</reference>
<evidence type="ECO:0000256" key="1">
    <source>
        <dbReference type="SAM" id="MobiDB-lite"/>
    </source>
</evidence>
<keyword evidence="3" id="KW-1185">Reference proteome</keyword>
<gene>
    <name evidence="2" type="ORF">B0I33_110136</name>
</gene>
<accession>A0A2T0LP66</accession>
<dbReference type="Proteomes" id="UP000238362">
    <property type="component" value="Unassembled WGS sequence"/>
</dbReference>
<feature type="region of interest" description="Disordered" evidence="1">
    <location>
        <begin position="1"/>
        <end position="25"/>
    </location>
</feature>
<dbReference type="EMBL" id="PVNH01000010">
    <property type="protein sequence ID" value="PRX45037.1"/>
    <property type="molecule type" value="Genomic_DNA"/>
</dbReference>
<organism evidence="2 3">
    <name type="scientific">Prauserella shujinwangii</name>
    <dbReference type="NCBI Taxonomy" id="1453103"/>
    <lineage>
        <taxon>Bacteria</taxon>
        <taxon>Bacillati</taxon>
        <taxon>Actinomycetota</taxon>
        <taxon>Actinomycetes</taxon>
        <taxon>Pseudonocardiales</taxon>
        <taxon>Pseudonocardiaceae</taxon>
        <taxon>Prauserella</taxon>
    </lineage>
</organism>
<sequence>MDAAAGGWSPAPRQPWDGWGELPLGPDASAGDGAVVALGVVCGLRVPWDQSTRQVSFALNEYVDLESGKRVVLGNQRGVTIGERGGSPSDFRGFTEEELRELLVGGLLPDEGDEEDAGESRPWSRLAELAAARGVTVTPEELKALPYIFEFRPAVRALLRTAES</sequence>
<proteinExistence type="predicted"/>